<protein>
    <recommendedName>
        <fullName evidence="3">Glucokinase</fullName>
        <ecNumber evidence="3">2.7.1.2</ecNumber>
    </recommendedName>
    <alternativeName>
        <fullName evidence="3">Glucose kinase</fullName>
    </alternativeName>
</protein>
<dbReference type="EC" id="2.7.1.2" evidence="3"/>
<feature type="binding site" evidence="3">
    <location>
        <begin position="15"/>
        <end position="20"/>
    </location>
    <ligand>
        <name>ATP</name>
        <dbReference type="ChEBI" id="CHEBI:30616"/>
    </ligand>
</feature>
<keyword evidence="3" id="KW-0324">Glycolysis</keyword>
<evidence type="ECO:0000313" key="5">
    <source>
        <dbReference type="EMBL" id="MBK1712045.1"/>
    </source>
</evidence>
<proteinExistence type="inferred from homology"/>
<accession>A0ABS1DR35</accession>
<dbReference type="PANTHER" id="PTHR47690:SF1">
    <property type="entry name" value="GLUCOKINASE"/>
    <property type="match status" value="1"/>
</dbReference>
<comment type="caution">
    <text evidence="5">The sequence shown here is derived from an EMBL/GenBank/DDBJ whole genome shotgun (WGS) entry which is preliminary data.</text>
</comment>
<dbReference type="InterPro" id="IPR003836">
    <property type="entry name" value="Glucokinase"/>
</dbReference>
<keyword evidence="3" id="KW-0067">ATP-binding</keyword>
<comment type="catalytic activity">
    <reaction evidence="3">
        <text>D-glucose + ATP = D-glucose 6-phosphate + ADP + H(+)</text>
        <dbReference type="Rhea" id="RHEA:17825"/>
        <dbReference type="ChEBI" id="CHEBI:4167"/>
        <dbReference type="ChEBI" id="CHEBI:15378"/>
        <dbReference type="ChEBI" id="CHEBI:30616"/>
        <dbReference type="ChEBI" id="CHEBI:61548"/>
        <dbReference type="ChEBI" id="CHEBI:456216"/>
        <dbReference type="EC" id="2.7.1.2"/>
    </reaction>
</comment>
<dbReference type="Gene3D" id="3.40.367.20">
    <property type="match status" value="1"/>
</dbReference>
<keyword evidence="6" id="KW-1185">Reference proteome</keyword>
<dbReference type="PROSITE" id="PS01125">
    <property type="entry name" value="ROK"/>
    <property type="match status" value="1"/>
</dbReference>
<comment type="subcellular location">
    <subcellularLocation>
        <location evidence="3">Cytoplasm</location>
    </subcellularLocation>
</comment>
<dbReference type="HAMAP" id="MF_00524">
    <property type="entry name" value="Glucokinase"/>
    <property type="match status" value="1"/>
</dbReference>
<dbReference type="SUPFAM" id="SSF53067">
    <property type="entry name" value="Actin-like ATPase domain"/>
    <property type="match status" value="1"/>
</dbReference>
<dbReference type="InterPro" id="IPR043129">
    <property type="entry name" value="ATPase_NBD"/>
</dbReference>
<organism evidence="5 6">
    <name type="scientific">Rubrivivax gelatinosus</name>
    <name type="common">Rhodocyclus gelatinosus</name>
    <name type="synonym">Rhodopseudomonas gelatinosa</name>
    <dbReference type="NCBI Taxonomy" id="28068"/>
    <lineage>
        <taxon>Bacteria</taxon>
        <taxon>Pseudomonadati</taxon>
        <taxon>Pseudomonadota</taxon>
        <taxon>Betaproteobacteria</taxon>
        <taxon>Burkholderiales</taxon>
        <taxon>Sphaerotilaceae</taxon>
        <taxon>Rubrivivax</taxon>
    </lineage>
</organism>
<evidence type="ECO:0000313" key="6">
    <source>
        <dbReference type="Proteomes" id="UP001041814"/>
    </source>
</evidence>
<name>A0ABS1DR35_RUBGE</name>
<keyword evidence="2 3" id="KW-0418">Kinase</keyword>
<dbReference type="Pfam" id="PF02685">
    <property type="entry name" value="Glucokinase"/>
    <property type="match status" value="1"/>
</dbReference>
<evidence type="ECO:0000256" key="3">
    <source>
        <dbReference type="HAMAP-Rule" id="MF_00524"/>
    </source>
</evidence>
<dbReference type="InterPro" id="IPR049874">
    <property type="entry name" value="ROK_cs"/>
</dbReference>
<dbReference type="Proteomes" id="UP001041814">
    <property type="component" value="Unassembled WGS sequence"/>
</dbReference>
<dbReference type="InterPro" id="IPR050201">
    <property type="entry name" value="Bacterial_glucokinase"/>
</dbReference>
<evidence type="ECO:0000256" key="1">
    <source>
        <dbReference type="ARBA" id="ARBA00022679"/>
    </source>
</evidence>
<dbReference type="EMBL" id="NRRU01000011">
    <property type="protein sequence ID" value="MBK1712045.1"/>
    <property type="molecule type" value="Genomic_DNA"/>
</dbReference>
<evidence type="ECO:0000256" key="4">
    <source>
        <dbReference type="RuleBase" id="RU004046"/>
    </source>
</evidence>
<comment type="similarity">
    <text evidence="3 4">Belongs to the bacterial glucokinase family.</text>
</comment>
<keyword evidence="3" id="KW-0547">Nucleotide-binding</keyword>
<evidence type="ECO:0000256" key="2">
    <source>
        <dbReference type="ARBA" id="ARBA00022777"/>
    </source>
</evidence>
<sequence length="343" mass="35079">MTGGGSDLSRPWLVADIGGTNARFALIDGASGVPRDIQRVRCADYPGPVEAAASYLAGQQAAAGAAWATPRWAAFAVATPVGSDRIDLTNSAWSFSRAESEAALGLDGLLMLNDFEALALSLPGLGPHQLRAHGPLPSGQGTLAVIGPGTGLGVGGLLDTGRGWHAIAGEGGHATLAAADDFEAEILRVVRAEHEHVSAERLLSGIGLPLLYRALAQVRGEAAEALAAEDIGSRGADGSDALCAATLATFCAMLGGFAGNVVLTFGARGGLYIGGGIVPRFADFFFASDFRARFEAKGRFRAYLEAVPTALIVEPYAALHGAAAAIETRLRETGITTNQGSAA</sequence>
<reference evidence="5" key="2">
    <citation type="journal article" date="2020" name="Microorganisms">
        <title>Osmotic Adaptation and Compatible Solute Biosynthesis of Phototrophic Bacteria as Revealed from Genome Analyses.</title>
        <authorList>
            <person name="Imhoff J.F."/>
            <person name="Rahn T."/>
            <person name="Kunzel S."/>
            <person name="Keller A."/>
            <person name="Neulinger S.C."/>
        </authorList>
    </citation>
    <scope>NUCLEOTIDE SEQUENCE</scope>
    <source>
        <strain evidence="5">IM 151</strain>
    </source>
</reference>
<keyword evidence="1 3" id="KW-0808">Transferase</keyword>
<dbReference type="CDD" id="cd24008">
    <property type="entry name" value="ASKHA_NBD_GLK"/>
    <property type="match status" value="1"/>
</dbReference>
<dbReference type="NCBIfam" id="TIGR00749">
    <property type="entry name" value="glk"/>
    <property type="match status" value="1"/>
</dbReference>
<dbReference type="PANTHER" id="PTHR47690">
    <property type="entry name" value="GLUCOKINASE"/>
    <property type="match status" value="1"/>
</dbReference>
<dbReference type="Gene3D" id="3.30.420.40">
    <property type="match status" value="1"/>
</dbReference>
<reference evidence="5" key="1">
    <citation type="submission" date="2017-08" db="EMBL/GenBank/DDBJ databases">
        <authorList>
            <person name="Imhoff J.F."/>
            <person name="Rahn T."/>
            <person name="Kuenzel S."/>
            <person name="Neulinger S.C."/>
        </authorList>
    </citation>
    <scope>NUCLEOTIDE SEQUENCE</scope>
    <source>
        <strain evidence="5">IM 151</strain>
    </source>
</reference>
<keyword evidence="3" id="KW-0963">Cytoplasm</keyword>
<gene>
    <name evidence="3 5" type="primary">glk</name>
    <name evidence="5" type="ORF">CKO43_04545</name>
</gene>